<dbReference type="PROSITE" id="PS51257">
    <property type="entry name" value="PROKAR_LIPOPROTEIN"/>
    <property type="match status" value="1"/>
</dbReference>
<dbReference type="GO" id="GO:0004563">
    <property type="term" value="F:beta-N-acetylhexosaminidase activity"/>
    <property type="evidence" value="ECO:0007669"/>
    <property type="project" value="UniProtKB-EC"/>
</dbReference>
<dbReference type="Gene3D" id="3.20.20.300">
    <property type="entry name" value="Glycoside hydrolase, family 3, N-terminal domain"/>
    <property type="match status" value="1"/>
</dbReference>
<dbReference type="Proteomes" id="UP000035540">
    <property type="component" value="Chromosome"/>
</dbReference>
<feature type="chain" id="PRO_5039647835" description="beta-N-acetylhexosaminidase" evidence="7">
    <location>
        <begin position="25"/>
        <end position="388"/>
    </location>
</feature>
<dbReference type="STRING" id="136857.CTEST_12260"/>
<feature type="domain" description="Glycoside hydrolase family 3 N-terminal" evidence="8">
    <location>
        <begin position="67"/>
        <end position="379"/>
    </location>
</feature>
<keyword evidence="10" id="KW-1185">Reference proteome</keyword>
<dbReference type="AlphaFoldDB" id="A0A0G3HD30"/>
<feature type="compositionally biased region" description="Low complexity" evidence="6">
    <location>
        <begin position="33"/>
        <end position="50"/>
    </location>
</feature>
<gene>
    <name evidence="9" type="ORF">CTEST_12260</name>
</gene>
<name>A0A0G3HD30_9CORY</name>
<evidence type="ECO:0000256" key="5">
    <source>
        <dbReference type="ARBA" id="ARBA00023295"/>
    </source>
</evidence>
<evidence type="ECO:0000313" key="10">
    <source>
        <dbReference type="Proteomes" id="UP000035540"/>
    </source>
</evidence>
<evidence type="ECO:0000256" key="6">
    <source>
        <dbReference type="SAM" id="MobiDB-lite"/>
    </source>
</evidence>
<dbReference type="Pfam" id="PF00933">
    <property type="entry name" value="Glyco_hydro_3"/>
    <property type="match status" value="1"/>
</dbReference>
<reference evidence="9 10" key="1">
    <citation type="journal article" date="2015" name="Genome Announc.">
        <title>Complete Genome Sequence of the Type Strain Corynebacterium testudinoris DSM 44614, Recovered from Necrotic Lesions in the Mouth of a Tortoise.</title>
        <authorList>
            <person name="Ruckert C."/>
            <person name="Kriete M."/>
            <person name="Jaenicke S."/>
            <person name="Winkler A."/>
            <person name="Tauch A."/>
        </authorList>
    </citation>
    <scope>NUCLEOTIDE SEQUENCE [LARGE SCALE GENOMIC DNA]</scope>
    <source>
        <strain evidence="9 10">DSM 44614</strain>
    </source>
</reference>
<keyword evidence="5 9" id="KW-0326">Glycosidase</keyword>
<evidence type="ECO:0000259" key="8">
    <source>
        <dbReference type="Pfam" id="PF00933"/>
    </source>
</evidence>
<dbReference type="GO" id="GO:0005975">
    <property type="term" value="P:carbohydrate metabolic process"/>
    <property type="evidence" value="ECO:0007669"/>
    <property type="project" value="InterPro"/>
</dbReference>
<comment type="catalytic activity">
    <reaction evidence="1">
        <text>Hydrolysis of terminal non-reducing N-acetyl-D-hexosamine residues in N-acetyl-beta-D-hexosaminides.</text>
        <dbReference type="EC" id="3.2.1.52"/>
    </reaction>
</comment>
<evidence type="ECO:0000256" key="3">
    <source>
        <dbReference type="ARBA" id="ARBA00012663"/>
    </source>
</evidence>
<organism evidence="9 10">
    <name type="scientific">Corynebacterium testudinoris</name>
    <dbReference type="NCBI Taxonomy" id="136857"/>
    <lineage>
        <taxon>Bacteria</taxon>
        <taxon>Bacillati</taxon>
        <taxon>Actinomycetota</taxon>
        <taxon>Actinomycetes</taxon>
        <taxon>Mycobacteriales</taxon>
        <taxon>Corynebacteriaceae</taxon>
        <taxon>Corynebacterium</taxon>
    </lineage>
</organism>
<dbReference type="EMBL" id="CP011545">
    <property type="protein sequence ID" value="AKK09858.1"/>
    <property type="molecule type" value="Genomic_DNA"/>
</dbReference>
<comment type="similarity">
    <text evidence="2">Belongs to the glycosyl hydrolase 3 family.</text>
</comment>
<dbReference type="EC" id="3.2.1.52" evidence="3"/>
<evidence type="ECO:0000313" key="9">
    <source>
        <dbReference type="EMBL" id="AKK09858.1"/>
    </source>
</evidence>
<dbReference type="GO" id="GO:0009254">
    <property type="term" value="P:peptidoglycan turnover"/>
    <property type="evidence" value="ECO:0007669"/>
    <property type="project" value="TreeGrafter"/>
</dbReference>
<dbReference type="KEGG" id="cted:CTEST_12260"/>
<protein>
    <recommendedName>
        <fullName evidence="3">beta-N-acetylhexosaminidase</fullName>
        <ecNumber evidence="3">3.2.1.52</ecNumber>
    </recommendedName>
</protein>
<dbReference type="SUPFAM" id="SSF51445">
    <property type="entry name" value="(Trans)glycosidases"/>
    <property type="match status" value="1"/>
</dbReference>
<evidence type="ECO:0000256" key="7">
    <source>
        <dbReference type="SAM" id="SignalP"/>
    </source>
</evidence>
<dbReference type="InterPro" id="IPR050226">
    <property type="entry name" value="NagZ_Beta-hexosaminidase"/>
</dbReference>
<dbReference type="RefSeq" id="WP_376701806.1">
    <property type="nucleotide sequence ID" value="NZ_CP011545.1"/>
</dbReference>
<feature type="region of interest" description="Disordered" evidence="6">
    <location>
        <begin position="30"/>
        <end position="63"/>
    </location>
</feature>
<evidence type="ECO:0000256" key="1">
    <source>
        <dbReference type="ARBA" id="ARBA00001231"/>
    </source>
</evidence>
<accession>A0A0G3HD30</accession>
<reference evidence="10" key="2">
    <citation type="submission" date="2015-05" db="EMBL/GenBank/DDBJ databases">
        <title>Complete genome sequence of Corynebacterium testudinoris DSM 44614, recovered from necrotic lesions in the mouth of a tortoise.</title>
        <authorList>
            <person name="Ruckert C."/>
            <person name="Albersmeier A."/>
            <person name="Winkler A."/>
            <person name="Tauch A."/>
        </authorList>
    </citation>
    <scope>NUCLEOTIDE SEQUENCE [LARGE SCALE GENOMIC DNA]</scope>
    <source>
        <strain evidence="10">DSM 44614</strain>
    </source>
</reference>
<keyword evidence="7" id="KW-0732">Signal</keyword>
<evidence type="ECO:0000256" key="2">
    <source>
        <dbReference type="ARBA" id="ARBA00005336"/>
    </source>
</evidence>
<dbReference type="PANTHER" id="PTHR30480">
    <property type="entry name" value="BETA-HEXOSAMINIDASE-RELATED"/>
    <property type="match status" value="1"/>
</dbReference>
<dbReference type="InterPro" id="IPR017853">
    <property type="entry name" value="GH"/>
</dbReference>
<sequence>MNKQVKSVVVIMAATCLLGLVGCATSPTVPDPAASTSSVASSVTSSVTSTLPPPDPARERVPQDQRAKVASLMVVGVTDFDDALAKLQQGAGGIFISSWANTELLATPGRDIAELRRVMGRPFSVSIDFEGGRVQRHAEVLGSHASPRELADTQSVDQVEEHAYHLGRTLREHGVTVDFAPVIDVDTAALDVVGDRAFSTDPTQAGEYGAAFARGLEAAGVTPVYKHFPGHGQASGDTHHELATTPPLDQLVGHDLVPYTIALREKNAAVMVGHMVVPGLGDALPASLNPAAYQLLRSGDYPGGIPYRGLIYTDDLSGMRAITDQHPLPLAVAMAIAAGADQALFSSVSDFEEVISAVDAAVTTGQIPPQQIEDSAYLVQKQLLTSGV</sequence>
<keyword evidence="4 9" id="KW-0378">Hydrolase</keyword>
<evidence type="ECO:0000256" key="4">
    <source>
        <dbReference type="ARBA" id="ARBA00022801"/>
    </source>
</evidence>
<dbReference type="InterPro" id="IPR001764">
    <property type="entry name" value="Glyco_hydro_3_N"/>
</dbReference>
<dbReference type="PANTHER" id="PTHR30480:SF13">
    <property type="entry name" value="BETA-HEXOSAMINIDASE"/>
    <property type="match status" value="1"/>
</dbReference>
<dbReference type="PATRIC" id="fig|136857.5.peg.2421"/>
<proteinExistence type="inferred from homology"/>
<dbReference type="InterPro" id="IPR036962">
    <property type="entry name" value="Glyco_hydro_3_N_sf"/>
</dbReference>
<feature type="signal peptide" evidence="7">
    <location>
        <begin position="1"/>
        <end position="24"/>
    </location>
</feature>